<dbReference type="Proteomes" id="UP000184436">
    <property type="component" value="Unassembled WGS sequence"/>
</dbReference>
<dbReference type="Pfam" id="PF05598">
    <property type="entry name" value="DUF772"/>
    <property type="match status" value="1"/>
</dbReference>
<dbReference type="InterPro" id="IPR008490">
    <property type="entry name" value="Transposase_InsH_N"/>
</dbReference>
<dbReference type="OrthoDB" id="1454687at2"/>
<dbReference type="NCBIfam" id="NF033578">
    <property type="entry name" value="transpos_IS5_1"/>
    <property type="match status" value="1"/>
</dbReference>
<gene>
    <name evidence="4" type="ORF">SAMN05444349_1615</name>
</gene>
<feature type="domain" description="Transposase DDE" evidence="3">
    <location>
        <begin position="366"/>
        <end position="457"/>
    </location>
</feature>
<sequence length="513" mass="59724">MVKYQSVRQLKIEEFKTPFLKSLLPDNRWVELSKVVPWDKFAAIYMSVMNLETGRPGLSPRIVLGAMIIKHLEKLDDRGAIAAIQENPYMQYFVGLEEFSPHPVFDPSLFVEIRKRIGHEKFDELTNDLIRSLSGGFDQKHNSSPAKKKEDGSIKNKGKLQIDATVADQYITFPTDPGLLNECRKKCEGMIDKLYALTGKKGVKPRTYRRNMDKAYISYSKKKNHSKPEIRKIKRKLLEAVKRDMKHIDRLLDQAEVQVGRFPLTRQEQKLLWVIHTVYEQQQQMYRENSNSCPNRIVSIYQPHVRPIPRGKKKSKTEFGSKLGVGLDNGFARIDTFSWDAYNEGTDLKKQVEAYRILHGHYPELVQADQIYATKENRKWLKERNIRITAPPLGRPKAKEKETPYFRRKKRKEKAERNHIEGKFGQGKNGYNLNQIRARLKETSESWVACIFFVMNLLKYAGNFSFAYFLALYKWLRQTLSVQSVLFGQTMELLVNFQPANNGVEQCLLKINR</sequence>
<evidence type="ECO:0000256" key="1">
    <source>
        <dbReference type="SAM" id="MobiDB-lite"/>
    </source>
</evidence>
<name>A0A1M5GET5_9BACE</name>
<reference evidence="4 5" key="1">
    <citation type="submission" date="2016-11" db="EMBL/GenBank/DDBJ databases">
        <authorList>
            <person name="Jaros S."/>
            <person name="Januszkiewicz K."/>
            <person name="Wedrychowicz H."/>
        </authorList>
    </citation>
    <scope>NUCLEOTIDE SEQUENCE [LARGE SCALE GENOMIC DNA]</scope>
    <source>
        <strain evidence="4 5">DSM 26883</strain>
    </source>
</reference>
<evidence type="ECO:0000313" key="5">
    <source>
        <dbReference type="Proteomes" id="UP000184436"/>
    </source>
</evidence>
<dbReference type="PANTHER" id="PTHR33803:SF3">
    <property type="entry name" value="BLL1974 PROTEIN"/>
    <property type="match status" value="1"/>
</dbReference>
<keyword evidence="5" id="KW-1185">Reference proteome</keyword>
<dbReference type="InterPro" id="IPR047710">
    <property type="entry name" value="Transpos_IS5-like"/>
</dbReference>
<proteinExistence type="predicted"/>
<dbReference type="InterPro" id="IPR025668">
    <property type="entry name" value="Tnp_DDE_dom"/>
</dbReference>
<evidence type="ECO:0000259" key="3">
    <source>
        <dbReference type="Pfam" id="PF13586"/>
    </source>
</evidence>
<evidence type="ECO:0000313" key="4">
    <source>
        <dbReference type="EMBL" id="SHG02300.1"/>
    </source>
</evidence>
<dbReference type="Pfam" id="PF13586">
    <property type="entry name" value="DDE_Tnp_1_2"/>
    <property type="match status" value="1"/>
</dbReference>
<evidence type="ECO:0000259" key="2">
    <source>
        <dbReference type="Pfam" id="PF05598"/>
    </source>
</evidence>
<dbReference type="EMBL" id="FQVD01000061">
    <property type="protein sequence ID" value="SHG02300.1"/>
    <property type="molecule type" value="Genomic_DNA"/>
</dbReference>
<organism evidence="4 5">
    <name type="scientific">Bacteroides faecichinchillae</name>
    <dbReference type="NCBI Taxonomy" id="871325"/>
    <lineage>
        <taxon>Bacteria</taxon>
        <taxon>Pseudomonadati</taxon>
        <taxon>Bacteroidota</taxon>
        <taxon>Bacteroidia</taxon>
        <taxon>Bacteroidales</taxon>
        <taxon>Bacteroidaceae</taxon>
        <taxon>Bacteroides</taxon>
    </lineage>
</organism>
<dbReference type="PANTHER" id="PTHR33803">
    <property type="entry name" value="IS1478 TRANSPOSASE"/>
    <property type="match status" value="1"/>
</dbReference>
<dbReference type="RefSeq" id="WP_073350489.1">
    <property type="nucleotide sequence ID" value="NZ_FQVD01000061.1"/>
</dbReference>
<dbReference type="STRING" id="871325.SAMN05444349_1615"/>
<dbReference type="AlphaFoldDB" id="A0A1M5GET5"/>
<accession>A0A1M5GET5</accession>
<feature type="domain" description="Transposase InsH N-terminal" evidence="2">
    <location>
        <begin position="21"/>
        <end position="116"/>
    </location>
</feature>
<feature type="region of interest" description="Disordered" evidence="1">
    <location>
        <begin position="136"/>
        <end position="155"/>
    </location>
</feature>
<protein>
    <submittedName>
        <fullName evidence="4">Transposase domain</fullName>
    </submittedName>
</protein>